<keyword evidence="2 8" id="KW-0813">Transport</keyword>
<dbReference type="RefSeq" id="WP_366923710.1">
    <property type="nucleotide sequence ID" value="NZ_CP121694.1"/>
</dbReference>
<dbReference type="NCBIfam" id="NF004403">
    <property type="entry name" value="PRK05758.2-4"/>
    <property type="match status" value="1"/>
</dbReference>
<dbReference type="PANTHER" id="PTHR11910">
    <property type="entry name" value="ATP SYNTHASE DELTA CHAIN"/>
    <property type="match status" value="1"/>
</dbReference>
<keyword evidence="5 8" id="KW-0472">Membrane</keyword>
<gene>
    <name evidence="8" type="primary">atpH</name>
    <name evidence="9" type="ORF">MFMK1_000623</name>
</gene>
<proteinExistence type="inferred from homology"/>
<evidence type="ECO:0000256" key="4">
    <source>
        <dbReference type="ARBA" id="ARBA00023065"/>
    </source>
</evidence>
<dbReference type="AlphaFoldDB" id="A0AAU0UNQ8"/>
<evidence type="ECO:0000256" key="5">
    <source>
        <dbReference type="ARBA" id="ARBA00023136"/>
    </source>
</evidence>
<dbReference type="Pfam" id="PF00213">
    <property type="entry name" value="OSCP"/>
    <property type="match status" value="1"/>
</dbReference>
<dbReference type="GO" id="GO:0045259">
    <property type="term" value="C:proton-transporting ATP synthase complex"/>
    <property type="evidence" value="ECO:0007669"/>
    <property type="project" value="UniProtKB-KW"/>
</dbReference>
<evidence type="ECO:0000256" key="2">
    <source>
        <dbReference type="ARBA" id="ARBA00022448"/>
    </source>
</evidence>
<protein>
    <recommendedName>
        <fullName evidence="8">ATP synthase subunit delta</fullName>
    </recommendedName>
    <alternativeName>
        <fullName evidence="8">ATP synthase F(1) sector subunit delta</fullName>
    </alternativeName>
    <alternativeName>
        <fullName evidence="8">F-type ATPase subunit delta</fullName>
        <shortName evidence="8">F-ATPase subunit delta</shortName>
    </alternativeName>
</protein>
<dbReference type="PROSITE" id="PS00389">
    <property type="entry name" value="ATPASE_DELTA"/>
    <property type="match status" value="1"/>
</dbReference>
<organism evidence="9 10">
    <name type="scientific">Metallumcola ferriviriculae</name>
    <dbReference type="NCBI Taxonomy" id="3039180"/>
    <lineage>
        <taxon>Bacteria</taxon>
        <taxon>Bacillati</taxon>
        <taxon>Bacillota</taxon>
        <taxon>Clostridia</taxon>
        <taxon>Neomoorellales</taxon>
        <taxon>Desulfitibacteraceae</taxon>
        <taxon>Metallumcola</taxon>
    </lineage>
</organism>
<evidence type="ECO:0000256" key="3">
    <source>
        <dbReference type="ARBA" id="ARBA00022781"/>
    </source>
</evidence>
<dbReference type="InterPro" id="IPR026015">
    <property type="entry name" value="ATP_synth_OSCP/delta_N_sf"/>
</dbReference>
<dbReference type="SUPFAM" id="SSF47928">
    <property type="entry name" value="N-terminal domain of the delta subunit of the F1F0-ATP synthase"/>
    <property type="match status" value="1"/>
</dbReference>
<sequence length="192" mass="22107">MIDRTIARRYAQALFAIARESDKIKQFEDELTLVVDTIQASPELEQVLEHQLIEPEAKKELLEKVFRSQVSQEILNFVKLVCDKRRERYLSQMLREYIAFADEARNVLAATVRTAKELTPEHYQGIKEKLSKMTGKEIRLETKVDPELIAGVVVKIGDRVYDGSVANRLSDLKTHLTKVHFSKDRGEVADEH</sequence>
<comment type="function">
    <text evidence="8">This protein is part of the stalk that links CF(0) to CF(1). It either transmits conformational changes from CF(0) to CF(1) or is implicated in proton conduction.</text>
</comment>
<keyword evidence="8" id="KW-1003">Cell membrane</keyword>
<accession>A0AAU0UNQ8</accession>
<dbReference type="InterPro" id="IPR000711">
    <property type="entry name" value="ATPase_OSCP/dsu"/>
</dbReference>
<dbReference type="PRINTS" id="PR00125">
    <property type="entry name" value="ATPASEDELTA"/>
</dbReference>
<evidence type="ECO:0000313" key="10">
    <source>
        <dbReference type="Proteomes" id="UP001329915"/>
    </source>
</evidence>
<comment type="similarity">
    <text evidence="8">Belongs to the ATPase delta chain family.</text>
</comment>
<dbReference type="HAMAP" id="MF_01416">
    <property type="entry name" value="ATP_synth_delta_bact"/>
    <property type="match status" value="1"/>
</dbReference>
<dbReference type="EMBL" id="CP121694">
    <property type="protein sequence ID" value="WRO20833.1"/>
    <property type="molecule type" value="Genomic_DNA"/>
</dbReference>
<dbReference type="KEGG" id="dbc:MFMK1_000623"/>
<name>A0AAU0UNQ8_9FIRM</name>
<keyword evidence="10" id="KW-1185">Reference proteome</keyword>
<evidence type="ECO:0000256" key="8">
    <source>
        <dbReference type="HAMAP-Rule" id="MF_01416"/>
    </source>
</evidence>
<keyword evidence="6 8" id="KW-0139">CF(1)</keyword>
<evidence type="ECO:0000256" key="7">
    <source>
        <dbReference type="ARBA" id="ARBA00023310"/>
    </source>
</evidence>
<reference evidence="9 10" key="1">
    <citation type="submission" date="2023-04" db="EMBL/GenBank/DDBJ databases">
        <authorList>
            <person name="Hsu D."/>
        </authorList>
    </citation>
    <scope>NUCLEOTIDE SEQUENCE [LARGE SCALE GENOMIC DNA]</scope>
    <source>
        <strain evidence="9 10">MK1</strain>
    </source>
</reference>
<dbReference type="GO" id="GO:0005886">
    <property type="term" value="C:plasma membrane"/>
    <property type="evidence" value="ECO:0007669"/>
    <property type="project" value="UniProtKB-SubCell"/>
</dbReference>
<evidence type="ECO:0000256" key="6">
    <source>
        <dbReference type="ARBA" id="ARBA00023196"/>
    </source>
</evidence>
<evidence type="ECO:0000313" key="9">
    <source>
        <dbReference type="EMBL" id="WRO20833.1"/>
    </source>
</evidence>
<keyword evidence="4 8" id="KW-0406">Ion transport</keyword>
<comment type="function">
    <text evidence="8">F(1)F(0) ATP synthase produces ATP from ADP in the presence of a proton or sodium gradient. F-type ATPases consist of two structural domains, F(1) containing the extramembraneous catalytic core and F(0) containing the membrane proton channel, linked together by a central stalk and a peripheral stalk. During catalysis, ATP synthesis in the catalytic domain of F(1) is coupled via a rotary mechanism of the central stalk subunits to proton translocation.</text>
</comment>
<dbReference type="NCBIfam" id="NF004402">
    <property type="entry name" value="PRK05758.2-2"/>
    <property type="match status" value="1"/>
</dbReference>
<keyword evidence="3 8" id="KW-0375">Hydrogen ion transport</keyword>
<dbReference type="NCBIfam" id="TIGR01145">
    <property type="entry name" value="ATP_synt_delta"/>
    <property type="match status" value="1"/>
</dbReference>
<keyword evidence="7 8" id="KW-0066">ATP synthesis</keyword>
<evidence type="ECO:0000256" key="1">
    <source>
        <dbReference type="ARBA" id="ARBA00004370"/>
    </source>
</evidence>
<dbReference type="Proteomes" id="UP001329915">
    <property type="component" value="Chromosome"/>
</dbReference>
<dbReference type="GO" id="GO:0046933">
    <property type="term" value="F:proton-transporting ATP synthase activity, rotational mechanism"/>
    <property type="evidence" value="ECO:0007669"/>
    <property type="project" value="UniProtKB-UniRule"/>
</dbReference>
<dbReference type="Gene3D" id="1.10.520.20">
    <property type="entry name" value="N-terminal domain of the delta subunit of the F1F0-ATP synthase"/>
    <property type="match status" value="1"/>
</dbReference>
<comment type="subcellular location">
    <subcellularLocation>
        <location evidence="8">Cell membrane</location>
        <topology evidence="8">Peripheral membrane protein</topology>
    </subcellularLocation>
    <subcellularLocation>
        <location evidence="1">Membrane</location>
    </subcellularLocation>
</comment>
<dbReference type="InterPro" id="IPR020781">
    <property type="entry name" value="ATPase_OSCP/d_CS"/>
</dbReference>